<dbReference type="PANTHER" id="PTHR43734:SF4">
    <property type="entry name" value="AMINE OXIDASE DOMAIN-CONTAINING PROTEIN"/>
    <property type="match status" value="1"/>
</dbReference>
<dbReference type="Proteomes" id="UP000800200">
    <property type="component" value="Unassembled WGS sequence"/>
</dbReference>
<evidence type="ECO:0000313" key="3">
    <source>
        <dbReference type="Proteomes" id="UP000800200"/>
    </source>
</evidence>
<feature type="domain" description="Amine oxidase" evidence="1">
    <location>
        <begin position="18"/>
        <end position="273"/>
    </location>
</feature>
<sequence>MATTTNYFDVVVIGAGPTGLGAAKRLSQINGPSWALFEVNPKAGGLSATDETPEGFLIDYGGHVVFSHYKYFDECLDEALPRAEDWHRHQRISYIRYKDTWVPYPFQNNISVLPIEDQVDCLDGMIDAALESRSATTKPTNFDEWTLRNLGKGISNAFMRPYSFKVWAIEPTKMQCQWLGERVAAPDVKKAVTNVLRNHTAGNWGPNATFRFPASGGTGGIWTAVAKTLPQRNLHFNQAVERIDEVQKVIHLADGSGVRYGSLITTMPLDRLVSQLTQKEQYSGCETLFHSATHVIGIGVRGFRPSRVGNTCWYYFPGDNCPFYRATIFSNYAPANVPRAEKLLPTLRLADGSSPESTQPTLGPYWSLLLEVSESRLKPVDRETIVEDCIKGLVNTGLLASSDEIVMTYHKYCDHGYPTPTLERNRILEEALPALKSRSIYSRGRFGSWKYEVSNQDHSFMLGVEAVDHIVYGSVELTLDYPDVVNGRKNDERSLHKMAGR</sequence>
<keyword evidence="3" id="KW-1185">Reference proteome</keyword>
<evidence type="ECO:0000259" key="1">
    <source>
        <dbReference type="Pfam" id="PF01593"/>
    </source>
</evidence>
<dbReference type="OrthoDB" id="38045at2759"/>
<dbReference type="EMBL" id="ML994637">
    <property type="protein sequence ID" value="KAF2184546.1"/>
    <property type="molecule type" value="Genomic_DNA"/>
</dbReference>
<dbReference type="SUPFAM" id="SSF51971">
    <property type="entry name" value="Nucleotide-binding domain"/>
    <property type="match status" value="1"/>
</dbReference>
<protein>
    <submittedName>
        <fullName evidence="2">UDP-galactopyranose mutase</fullName>
    </submittedName>
</protein>
<dbReference type="Gene3D" id="3.50.50.60">
    <property type="entry name" value="FAD/NAD(P)-binding domain"/>
    <property type="match status" value="1"/>
</dbReference>
<dbReference type="InterPro" id="IPR036188">
    <property type="entry name" value="FAD/NAD-bd_sf"/>
</dbReference>
<dbReference type="AlphaFoldDB" id="A0A6A6E3T0"/>
<dbReference type="PANTHER" id="PTHR43734">
    <property type="entry name" value="PHYTOENE DESATURASE"/>
    <property type="match status" value="1"/>
</dbReference>
<proteinExistence type="predicted"/>
<dbReference type="InterPro" id="IPR002937">
    <property type="entry name" value="Amino_oxidase"/>
</dbReference>
<reference evidence="2" key="1">
    <citation type="journal article" date="2020" name="Stud. Mycol.">
        <title>101 Dothideomycetes genomes: a test case for predicting lifestyles and emergence of pathogens.</title>
        <authorList>
            <person name="Haridas S."/>
            <person name="Albert R."/>
            <person name="Binder M."/>
            <person name="Bloem J."/>
            <person name="Labutti K."/>
            <person name="Salamov A."/>
            <person name="Andreopoulos B."/>
            <person name="Baker S."/>
            <person name="Barry K."/>
            <person name="Bills G."/>
            <person name="Bluhm B."/>
            <person name="Cannon C."/>
            <person name="Castanera R."/>
            <person name="Culley D."/>
            <person name="Daum C."/>
            <person name="Ezra D."/>
            <person name="Gonzalez J."/>
            <person name="Henrissat B."/>
            <person name="Kuo A."/>
            <person name="Liang C."/>
            <person name="Lipzen A."/>
            <person name="Lutzoni F."/>
            <person name="Magnuson J."/>
            <person name="Mondo S."/>
            <person name="Nolan M."/>
            <person name="Ohm R."/>
            <person name="Pangilinan J."/>
            <person name="Park H.-J."/>
            <person name="Ramirez L."/>
            <person name="Alfaro M."/>
            <person name="Sun H."/>
            <person name="Tritt A."/>
            <person name="Yoshinaga Y."/>
            <person name="Zwiers L.-H."/>
            <person name="Turgeon B."/>
            <person name="Goodwin S."/>
            <person name="Spatafora J."/>
            <person name="Crous P."/>
            <person name="Grigoriev I."/>
        </authorList>
    </citation>
    <scope>NUCLEOTIDE SEQUENCE</scope>
    <source>
        <strain evidence="2">CBS 207.26</strain>
    </source>
</reference>
<dbReference type="Pfam" id="PF01593">
    <property type="entry name" value="Amino_oxidase"/>
    <property type="match status" value="1"/>
</dbReference>
<evidence type="ECO:0000313" key="2">
    <source>
        <dbReference type="EMBL" id="KAF2184546.1"/>
    </source>
</evidence>
<dbReference type="FunFam" id="3.50.50.60:FF:000220">
    <property type="entry name" value="UDP-galactopyranose mutase"/>
    <property type="match status" value="1"/>
</dbReference>
<name>A0A6A6E3T0_9PEZI</name>
<accession>A0A6A6E3T0</accession>
<organism evidence="2 3">
    <name type="scientific">Zopfia rhizophila CBS 207.26</name>
    <dbReference type="NCBI Taxonomy" id="1314779"/>
    <lineage>
        <taxon>Eukaryota</taxon>
        <taxon>Fungi</taxon>
        <taxon>Dikarya</taxon>
        <taxon>Ascomycota</taxon>
        <taxon>Pezizomycotina</taxon>
        <taxon>Dothideomycetes</taxon>
        <taxon>Dothideomycetes incertae sedis</taxon>
        <taxon>Zopfiaceae</taxon>
        <taxon>Zopfia</taxon>
    </lineage>
</organism>
<gene>
    <name evidence="2" type="ORF">K469DRAFT_727106</name>
</gene>
<dbReference type="GO" id="GO:0016491">
    <property type="term" value="F:oxidoreductase activity"/>
    <property type="evidence" value="ECO:0007669"/>
    <property type="project" value="InterPro"/>
</dbReference>